<gene>
    <name evidence="3" type="ORF">URODEC1_LOCUS87893</name>
</gene>
<feature type="region of interest" description="Disordered" evidence="1">
    <location>
        <begin position="37"/>
        <end position="59"/>
    </location>
</feature>
<evidence type="ECO:0000259" key="2">
    <source>
        <dbReference type="PROSITE" id="PS52045"/>
    </source>
</evidence>
<reference evidence="3" key="1">
    <citation type="submission" date="2024-10" db="EMBL/GenBank/DDBJ databases">
        <authorList>
            <person name="Ryan C."/>
        </authorList>
    </citation>
    <scope>NUCLEOTIDE SEQUENCE [LARGE SCALE GENOMIC DNA]</scope>
</reference>
<dbReference type="InterPro" id="IPR053168">
    <property type="entry name" value="Glutamic_endopeptidase"/>
</dbReference>
<keyword evidence="4" id="KW-1185">Reference proteome</keyword>
<dbReference type="Proteomes" id="UP001497457">
    <property type="component" value="Chromosome 34rd"/>
</dbReference>
<feature type="compositionally biased region" description="Basic and acidic residues" evidence="1">
    <location>
        <begin position="39"/>
        <end position="49"/>
    </location>
</feature>
<evidence type="ECO:0000313" key="4">
    <source>
        <dbReference type="Proteomes" id="UP001497457"/>
    </source>
</evidence>
<proteinExistence type="predicted"/>
<dbReference type="InterPro" id="IPR004314">
    <property type="entry name" value="Neprosin"/>
</dbReference>
<dbReference type="PANTHER" id="PTHR31589">
    <property type="entry name" value="PROTEIN, PUTATIVE (DUF239)-RELATED-RELATED"/>
    <property type="match status" value="1"/>
</dbReference>
<dbReference type="Pfam" id="PF03080">
    <property type="entry name" value="Neprosin"/>
    <property type="match status" value="1"/>
</dbReference>
<dbReference type="Gene3D" id="3.90.1320.10">
    <property type="entry name" value="Outer-capsid protein sigma 3, large lobe"/>
    <property type="match status" value="1"/>
</dbReference>
<protein>
    <recommendedName>
        <fullName evidence="2">Neprosin PEP catalytic domain-containing protein</fullName>
    </recommendedName>
</protein>
<sequence length="317" mass="34515">MSSNNTNGDTLKMDTVKSVFLLAGLLLLTVGTNGRRLHQPVEKEDDGSRTGRSTSGLPPSVLLRTPYNGSVDDRNDDTVYHYAVYDSYSKGTNHYGLMATMDVYGFSLSRDQETAAAIWVGNQPSQDFILVGWHVKPSLYGDSRTRFFTYWTKDGFLTTGCYNTACPGFQLQADARAFPGDVIDPVSETNGRRQNITIKVYKEDQTGDWWVHYGFNSNPTAVGKFPKSLFTGLTDSTADFAFGGYTYNAITQLTPPMGSGSSQTGSAASFSDLQYIEQDGTVSAVAGNLPSYVDNRSCYSVTPIVNGKFFYGGPGGC</sequence>
<feature type="domain" description="Neprosin PEP catalytic" evidence="2">
    <location>
        <begin position="75"/>
        <end position="317"/>
    </location>
</feature>
<accession>A0ABC9DS76</accession>
<organism evidence="3 4">
    <name type="scientific">Urochloa decumbens</name>
    <dbReference type="NCBI Taxonomy" id="240449"/>
    <lineage>
        <taxon>Eukaryota</taxon>
        <taxon>Viridiplantae</taxon>
        <taxon>Streptophyta</taxon>
        <taxon>Embryophyta</taxon>
        <taxon>Tracheophyta</taxon>
        <taxon>Spermatophyta</taxon>
        <taxon>Magnoliopsida</taxon>
        <taxon>Liliopsida</taxon>
        <taxon>Poales</taxon>
        <taxon>Poaceae</taxon>
        <taxon>PACMAD clade</taxon>
        <taxon>Panicoideae</taxon>
        <taxon>Panicodae</taxon>
        <taxon>Paniceae</taxon>
        <taxon>Melinidinae</taxon>
        <taxon>Urochloa</taxon>
    </lineage>
</organism>
<dbReference type="PANTHER" id="PTHR31589:SF211">
    <property type="entry name" value="OS06G0682600 PROTEIN"/>
    <property type="match status" value="1"/>
</dbReference>
<dbReference type="EMBL" id="OZ075144">
    <property type="protein sequence ID" value="CAL5043736.1"/>
    <property type="molecule type" value="Genomic_DNA"/>
</dbReference>
<evidence type="ECO:0000256" key="1">
    <source>
        <dbReference type="SAM" id="MobiDB-lite"/>
    </source>
</evidence>
<dbReference type="PROSITE" id="PS52045">
    <property type="entry name" value="NEPROSIN_PEP_CD"/>
    <property type="match status" value="1"/>
</dbReference>
<dbReference type="AlphaFoldDB" id="A0ABC9DS76"/>
<evidence type="ECO:0000313" key="3">
    <source>
        <dbReference type="EMBL" id="CAL5043736.1"/>
    </source>
</evidence>
<name>A0ABC9DS76_9POAL</name>